<sequence length="485" mass="55912">MTSFTPILNLTINENDDSHSDISQISVHSATDIDQTSKHSATDINQTSKHSAIEDSPLILRGEIKDSTEQKGNNKRKKQPSKSTSATAKRQCLQLPPTIFSRAFLKSESFQRPEFLTWLKNNQHLRTITGGISHICELLDQVRMENSGLDEIFFALAENDEKVNPHFFDIKELVRRNDSIILPPEWGKWNQPTASAATYVWSFDIPIKDLERYSQEIEEDIRDHPHKDTHIKDYRPFILAQFRNYLENELPLRKKVEIFRWLYVGQTEQRPPTCRWTRYYGREQKSQRTLSYPMNNLVKRGVPHRLAVVSSDGRKNIEAVVAAMLNIRVTSVSSEANAINRSICGRAIVDAQLPDPTNQQVIALQNYNCETHMVICVHCEIEISLDKTRANQLGKHKCPRSGLTRKGTKTQTLLVHARLDTQSSCLQRIICVHCEKEQKPDSQCPNKIQRHHCKPPLKRGRSKLFQKMPWCPDEQCTECLRIEDR</sequence>
<reference evidence="3" key="1">
    <citation type="submission" date="2021-02" db="EMBL/GenBank/DDBJ databases">
        <authorList>
            <person name="Nowell W R."/>
        </authorList>
    </citation>
    <scope>NUCLEOTIDE SEQUENCE</scope>
</reference>
<dbReference type="EMBL" id="CAJOAZ010002700">
    <property type="protein sequence ID" value="CAF3952194.1"/>
    <property type="molecule type" value="Genomic_DNA"/>
</dbReference>
<comment type="caution">
    <text evidence="3">The sequence shown here is derived from an EMBL/GenBank/DDBJ whole genome shotgun (WGS) entry which is preliminary data.</text>
</comment>
<evidence type="ECO:0000256" key="1">
    <source>
        <dbReference type="SAM" id="MobiDB-lite"/>
    </source>
</evidence>
<evidence type="ECO:0000313" key="2">
    <source>
        <dbReference type="EMBL" id="CAF0726028.1"/>
    </source>
</evidence>
<dbReference type="Proteomes" id="UP000663844">
    <property type="component" value="Unassembled WGS sequence"/>
</dbReference>
<dbReference type="Proteomes" id="UP000663845">
    <property type="component" value="Unassembled WGS sequence"/>
</dbReference>
<dbReference type="EMBL" id="CAJNOG010000003">
    <property type="protein sequence ID" value="CAF0726028.1"/>
    <property type="molecule type" value="Genomic_DNA"/>
</dbReference>
<proteinExistence type="predicted"/>
<protein>
    <submittedName>
        <fullName evidence="3">Uncharacterized protein</fullName>
    </submittedName>
</protein>
<gene>
    <name evidence="2" type="ORF">JYZ213_LOCUS788</name>
    <name evidence="3" type="ORF">OXD698_LOCUS26757</name>
</gene>
<evidence type="ECO:0000313" key="3">
    <source>
        <dbReference type="EMBL" id="CAF3952194.1"/>
    </source>
</evidence>
<name>A0A819KN01_9BILA</name>
<feature type="region of interest" description="Disordered" evidence="1">
    <location>
        <begin position="30"/>
        <end position="89"/>
    </location>
</feature>
<dbReference type="AlphaFoldDB" id="A0A819KN01"/>
<organism evidence="3 4">
    <name type="scientific">Adineta steineri</name>
    <dbReference type="NCBI Taxonomy" id="433720"/>
    <lineage>
        <taxon>Eukaryota</taxon>
        <taxon>Metazoa</taxon>
        <taxon>Spiralia</taxon>
        <taxon>Gnathifera</taxon>
        <taxon>Rotifera</taxon>
        <taxon>Eurotatoria</taxon>
        <taxon>Bdelloidea</taxon>
        <taxon>Adinetida</taxon>
        <taxon>Adinetidae</taxon>
        <taxon>Adineta</taxon>
    </lineage>
</organism>
<accession>A0A819KN01</accession>
<evidence type="ECO:0000313" key="4">
    <source>
        <dbReference type="Proteomes" id="UP000663844"/>
    </source>
</evidence>